<keyword evidence="1" id="KW-0378">Hydrolase</keyword>
<dbReference type="AlphaFoldDB" id="A0A9W9I8D6"/>
<proteinExistence type="predicted"/>
<dbReference type="EMBL" id="JAPQKO010000003">
    <property type="protein sequence ID" value="KAJ5172244.1"/>
    <property type="molecule type" value="Genomic_DNA"/>
</dbReference>
<reference evidence="3" key="2">
    <citation type="journal article" date="2023" name="IMA Fungus">
        <title>Comparative genomic study of the Penicillium genus elucidates a diverse pangenome and 15 lateral gene transfer events.</title>
        <authorList>
            <person name="Petersen C."/>
            <person name="Sorensen T."/>
            <person name="Nielsen M.R."/>
            <person name="Sondergaard T.E."/>
            <person name="Sorensen J.L."/>
            <person name="Fitzpatrick D.A."/>
            <person name="Frisvad J.C."/>
            <person name="Nielsen K.L."/>
        </authorList>
    </citation>
    <scope>NUCLEOTIDE SEQUENCE</scope>
    <source>
        <strain evidence="3">IBT 21917</strain>
    </source>
</reference>
<evidence type="ECO:0000313" key="4">
    <source>
        <dbReference type="Proteomes" id="UP001146351"/>
    </source>
</evidence>
<dbReference type="SUPFAM" id="SSF53474">
    <property type="entry name" value="alpha/beta-Hydrolases"/>
    <property type="match status" value="1"/>
</dbReference>
<evidence type="ECO:0000259" key="2">
    <source>
        <dbReference type="Pfam" id="PF07859"/>
    </source>
</evidence>
<dbReference type="InterPro" id="IPR029058">
    <property type="entry name" value="AB_hydrolase_fold"/>
</dbReference>
<gene>
    <name evidence="3" type="ORF">N7492_004837</name>
</gene>
<dbReference type="GO" id="GO:0017000">
    <property type="term" value="P:antibiotic biosynthetic process"/>
    <property type="evidence" value="ECO:0007669"/>
    <property type="project" value="UniProtKB-ARBA"/>
</dbReference>
<accession>A0A9W9I8D6</accession>
<keyword evidence="4" id="KW-1185">Reference proteome</keyword>
<dbReference type="Pfam" id="PF07859">
    <property type="entry name" value="Abhydrolase_3"/>
    <property type="match status" value="1"/>
</dbReference>
<reference evidence="3" key="1">
    <citation type="submission" date="2022-11" db="EMBL/GenBank/DDBJ databases">
        <authorList>
            <person name="Petersen C."/>
        </authorList>
    </citation>
    <scope>NUCLEOTIDE SEQUENCE</scope>
    <source>
        <strain evidence="3">IBT 21917</strain>
    </source>
</reference>
<dbReference type="GO" id="GO:0016787">
    <property type="term" value="F:hydrolase activity"/>
    <property type="evidence" value="ECO:0007669"/>
    <property type="project" value="UniProtKB-KW"/>
</dbReference>
<protein>
    <recommendedName>
        <fullName evidence="2">Alpha/beta hydrolase fold-3 domain-containing protein</fullName>
    </recommendedName>
</protein>
<comment type="caution">
    <text evidence="3">The sequence shown here is derived from an EMBL/GenBank/DDBJ whole genome shotgun (WGS) entry which is preliminary data.</text>
</comment>
<dbReference type="Proteomes" id="UP001146351">
    <property type="component" value="Unassembled WGS sequence"/>
</dbReference>
<dbReference type="PANTHER" id="PTHR48081">
    <property type="entry name" value="AB HYDROLASE SUPERFAMILY PROTEIN C4A8.06C"/>
    <property type="match status" value="1"/>
</dbReference>
<dbReference type="InterPro" id="IPR013094">
    <property type="entry name" value="AB_hydrolase_3"/>
</dbReference>
<dbReference type="GO" id="GO:0072330">
    <property type="term" value="P:monocarboxylic acid biosynthetic process"/>
    <property type="evidence" value="ECO:0007669"/>
    <property type="project" value="UniProtKB-ARBA"/>
</dbReference>
<sequence length="333" mass="37091">MDDLPPLRKVRLSLLHRLNCFLQLWTFKFLATVYFFVRGFTSTTPPATRPTLVKFYPGQPNLECRLFFPPNYESGQKLPVYLNIHGGGFAVCDATIDDPFCSSWAVRTGMLVISLSYRKAPRYPFPCATHDVASLARAILGDPGLPIDLDRVTIGGSSAGGNLALSAAQLPGLKGIVKAAISYYPIVDFGHNPTYKLDARPYRNGAKDNLGKASWCLDWGYVSAGQNRRDPLLSPCYARKEDLPPRIYLVAAQWDMLRLEAQEMIHCLAGLWDKVDQEEAFEQGNYKWTLAMGCSHGFTINTGRGSGQSSHAQAKSEEIFTEAHEWLKKHELA</sequence>
<feature type="domain" description="Alpha/beta hydrolase fold-3" evidence="2">
    <location>
        <begin position="82"/>
        <end position="277"/>
    </location>
</feature>
<name>A0A9W9I8D6_9EURO</name>
<evidence type="ECO:0000256" key="1">
    <source>
        <dbReference type="ARBA" id="ARBA00022801"/>
    </source>
</evidence>
<dbReference type="PANTHER" id="PTHR48081:SF8">
    <property type="entry name" value="ALPHA_BETA HYDROLASE FOLD-3 DOMAIN-CONTAINING PROTEIN-RELATED"/>
    <property type="match status" value="1"/>
</dbReference>
<dbReference type="InterPro" id="IPR050300">
    <property type="entry name" value="GDXG_lipolytic_enzyme"/>
</dbReference>
<dbReference type="Gene3D" id="3.40.50.1820">
    <property type="entry name" value="alpha/beta hydrolase"/>
    <property type="match status" value="1"/>
</dbReference>
<dbReference type="OrthoDB" id="408631at2759"/>
<evidence type="ECO:0000313" key="3">
    <source>
        <dbReference type="EMBL" id="KAJ5172244.1"/>
    </source>
</evidence>
<organism evidence="3 4">
    <name type="scientific">Penicillium capsulatum</name>
    <dbReference type="NCBI Taxonomy" id="69766"/>
    <lineage>
        <taxon>Eukaryota</taxon>
        <taxon>Fungi</taxon>
        <taxon>Dikarya</taxon>
        <taxon>Ascomycota</taxon>
        <taxon>Pezizomycotina</taxon>
        <taxon>Eurotiomycetes</taxon>
        <taxon>Eurotiomycetidae</taxon>
        <taxon>Eurotiales</taxon>
        <taxon>Aspergillaceae</taxon>
        <taxon>Penicillium</taxon>
    </lineage>
</organism>